<reference evidence="1 2" key="1">
    <citation type="submission" date="2017-10" db="EMBL/GenBank/DDBJ databases">
        <title>The draft genome sequence of Lewinella marina KCTC 32374.</title>
        <authorList>
            <person name="Wang K."/>
        </authorList>
    </citation>
    <scope>NUCLEOTIDE SEQUENCE [LARGE SCALE GENOMIC DNA]</scope>
    <source>
        <strain evidence="1 2">MKG-38</strain>
    </source>
</reference>
<dbReference type="EMBL" id="PDLO01000001">
    <property type="protein sequence ID" value="PHL00315.1"/>
    <property type="molecule type" value="Genomic_DNA"/>
</dbReference>
<name>A0A2G0CK21_9BACT</name>
<evidence type="ECO:0008006" key="3">
    <source>
        <dbReference type="Google" id="ProtNLM"/>
    </source>
</evidence>
<keyword evidence="2" id="KW-1185">Reference proteome</keyword>
<proteinExistence type="predicted"/>
<dbReference type="Proteomes" id="UP000226437">
    <property type="component" value="Unassembled WGS sequence"/>
</dbReference>
<organism evidence="1 2">
    <name type="scientific">Neolewinella marina</name>
    <dbReference type="NCBI Taxonomy" id="438751"/>
    <lineage>
        <taxon>Bacteria</taxon>
        <taxon>Pseudomonadati</taxon>
        <taxon>Bacteroidota</taxon>
        <taxon>Saprospiria</taxon>
        <taxon>Saprospirales</taxon>
        <taxon>Lewinellaceae</taxon>
        <taxon>Neolewinella</taxon>
    </lineage>
</organism>
<accession>A0A2G0CK21</accession>
<dbReference type="AlphaFoldDB" id="A0A2G0CK21"/>
<evidence type="ECO:0000313" key="2">
    <source>
        <dbReference type="Proteomes" id="UP000226437"/>
    </source>
</evidence>
<protein>
    <recommendedName>
        <fullName evidence="3">Transposase</fullName>
    </recommendedName>
</protein>
<gene>
    <name evidence="1" type="ORF">CGL56_04590</name>
</gene>
<evidence type="ECO:0000313" key="1">
    <source>
        <dbReference type="EMBL" id="PHL00315.1"/>
    </source>
</evidence>
<comment type="caution">
    <text evidence="1">The sequence shown here is derived from an EMBL/GenBank/DDBJ whole genome shotgun (WGS) entry which is preliminary data.</text>
</comment>
<sequence length="124" mass="14221">MFPFVTNVGLTKDNVGRLLAIGRARRKIENGIFNTLKNKGYHFEHNYGPGEKNLCTVMAYLIMMAVWVDQLQQAANQTLRTLLGGLKTKAKLWDSLRTVFRRVPAPNMQKLHLEIADMYCIRLI</sequence>